<dbReference type="EMBL" id="BARU01001395">
    <property type="protein sequence ID" value="GAH31007.1"/>
    <property type="molecule type" value="Genomic_DNA"/>
</dbReference>
<dbReference type="InterPro" id="IPR027417">
    <property type="entry name" value="P-loop_NTPase"/>
</dbReference>
<keyword evidence="8" id="KW-0472">Membrane</keyword>
<proteinExistence type="predicted"/>
<dbReference type="PANTHER" id="PTHR43297:SF14">
    <property type="entry name" value="ATPASE AAA-TYPE CORE DOMAIN-CONTAINING PROTEIN"/>
    <property type="match status" value="1"/>
</dbReference>
<evidence type="ECO:0000256" key="5">
    <source>
        <dbReference type="ARBA" id="ARBA00022741"/>
    </source>
</evidence>
<gene>
    <name evidence="11" type="ORF">S03H2_03695</name>
</gene>
<comment type="caution">
    <text evidence="11">The sequence shown here is derived from an EMBL/GenBank/DDBJ whole genome shotgun (WGS) entry which is preliminary data.</text>
</comment>
<keyword evidence="6" id="KW-0067">ATP-binding</keyword>
<accession>X1EEI8</accession>
<dbReference type="PROSITE" id="PS00211">
    <property type="entry name" value="ABC_TRANSPORTER_1"/>
    <property type="match status" value="1"/>
</dbReference>
<evidence type="ECO:0000256" key="4">
    <source>
        <dbReference type="ARBA" id="ARBA00022519"/>
    </source>
</evidence>
<evidence type="ECO:0000256" key="1">
    <source>
        <dbReference type="ARBA" id="ARBA00004202"/>
    </source>
</evidence>
<dbReference type="SUPFAM" id="SSF52540">
    <property type="entry name" value="P-loop containing nucleoside triphosphate hydrolases"/>
    <property type="match status" value="1"/>
</dbReference>
<dbReference type="InterPro" id="IPR003439">
    <property type="entry name" value="ABC_transporter-like_ATP-bd"/>
</dbReference>
<dbReference type="InterPro" id="IPR050388">
    <property type="entry name" value="ABC_Ni/Peptide_Import"/>
</dbReference>
<evidence type="ECO:0000259" key="10">
    <source>
        <dbReference type="PROSITE" id="PS50893"/>
    </source>
</evidence>
<reference evidence="11" key="1">
    <citation type="journal article" date="2014" name="Front. Microbiol.">
        <title>High frequency of phylogenetically diverse reductive dehalogenase-homologous genes in deep subseafloor sedimentary metagenomes.</title>
        <authorList>
            <person name="Kawai M."/>
            <person name="Futagami T."/>
            <person name="Toyoda A."/>
            <person name="Takaki Y."/>
            <person name="Nishi S."/>
            <person name="Hori S."/>
            <person name="Arai W."/>
            <person name="Tsubouchi T."/>
            <person name="Morono Y."/>
            <person name="Uchiyama I."/>
            <person name="Ito T."/>
            <person name="Fujiyama A."/>
            <person name="Inagaki F."/>
            <person name="Takami H."/>
        </authorList>
    </citation>
    <scope>NUCLEOTIDE SEQUENCE</scope>
    <source>
        <strain evidence="11">Expedition CK06-06</strain>
    </source>
</reference>
<dbReference type="SMART" id="SM00382">
    <property type="entry name" value="AAA"/>
    <property type="match status" value="1"/>
</dbReference>
<keyword evidence="5" id="KW-0547">Nucleotide-binding</keyword>
<dbReference type="PANTHER" id="PTHR43297">
    <property type="entry name" value="OLIGOPEPTIDE TRANSPORT ATP-BINDING PROTEIN APPD"/>
    <property type="match status" value="1"/>
</dbReference>
<dbReference type="CDD" id="cd03257">
    <property type="entry name" value="ABC_NikE_OppD_transporters"/>
    <property type="match status" value="1"/>
</dbReference>
<dbReference type="GO" id="GO:0015833">
    <property type="term" value="P:peptide transport"/>
    <property type="evidence" value="ECO:0007669"/>
    <property type="project" value="InterPro"/>
</dbReference>
<evidence type="ECO:0000256" key="6">
    <source>
        <dbReference type="ARBA" id="ARBA00022840"/>
    </source>
</evidence>
<dbReference type="PROSITE" id="PS50893">
    <property type="entry name" value="ABC_TRANSPORTER_2"/>
    <property type="match status" value="1"/>
</dbReference>
<feature type="domain" description="ABC transporter" evidence="10">
    <location>
        <begin position="9"/>
        <end position="258"/>
    </location>
</feature>
<dbReference type="GO" id="GO:0005886">
    <property type="term" value="C:plasma membrane"/>
    <property type="evidence" value="ECO:0007669"/>
    <property type="project" value="UniProtKB-SubCell"/>
</dbReference>
<dbReference type="NCBIfam" id="TIGR01727">
    <property type="entry name" value="oligo_HPY"/>
    <property type="match status" value="1"/>
</dbReference>
<dbReference type="GO" id="GO:0016887">
    <property type="term" value="F:ATP hydrolysis activity"/>
    <property type="evidence" value="ECO:0007669"/>
    <property type="project" value="InterPro"/>
</dbReference>
<feature type="region of interest" description="Disordered" evidence="9">
    <location>
        <begin position="327"/>
        <end position="347"/>
    </location>
</feature>
<keyword evidence="3" id="KW-1003">Cell membrane</keyword>
<keyword evidence="2" id="KW-0813">Transport</keyword>
<organism evidence="11">
    <name type="scientific">marine sediment metagenome</name>
    <dbReference type="NCBI Taxonomy" id="412755"/>
    <lineage>
        <taxon>unclassified sequences</taxon>
        <taxon>metagenomes</taxon>
        <taxon>ecological metagenomes</taxon>
    </lineage>
</organism>
<name>X1EEI8_9ZZZZ</name>
<dbReference type="GO" id="GO:0005524">
    <property type="term" value="F:ATP binding"/>
    <property type="evidence" value="ECO:0007669"/>
    <property type="project" value="UniProtKB-KW"/>
</dbReference>
<evidence type="ECO:0000256" key="9">
    <source>
        <dbReference type="SAM" id="MobiDB-lite"/>
    </source>
</evidence>
<keyword evidence="4" id="KW-0997">Cell inner membrane</keyword>
<evidence type="ECO:0000256" key="2">
    <source>
        <dbReference type="ARBA" id="ARBA00022448"/>
    </source>
</evidence>
<dbReference type="Gene3D" id="3.40.50.300">
    <property type="entry name" value="P-loop containing nucleotide triphosphate hydrolases"/>
    <property type="match status" value="1"/>
</dbReference>
<dbReference type="FunFam" id="3.40.50.300:FF:000016">
    <property type="entry name" value="Oligopeptide ABC transporter ATP-binding component"/>
    <property type="match status" value="1"/>
</dbReference>
<comment type="subcellular location">
    <subcellularLocation>
        <location evidence="1">Cell membrane</location>
        <topology evidence="1">Peripheral membrane protein</topology>
    </subcellularLocation>
</comment>
<dbReference type="AlphaFoldDB" id="X1EEI8"/>
<evidence type="ECO:0000313" key="11">
    <source>
        <dbReference type="EMBL" id="GAH31007.1"/>
    </source>
</evidence>
<evidence type="ECO:0000256" key="8">
    <source>
        <dbReference type="ARBA" id="ARBA00023136"/>
    </source>
</evidence>
<dbReference type="InterPro" id="IPR013563">
    <property type="entry name" value="Oligopep_ABC_C"/>
</dbReference>
<evidence type="ECO:0000256" key="7">
    <source>
        <dbReference type="ARBA" id="ARBA00022967"/>
    </source>
</evidence>
<dbReference type="Pfam" id="PF00005">
    <property type="entry name" value="ABC_tran"/>
    <property type="match status" value="1"/>
</dbReference>
<dbReference type="Pfam" id="PF08352">
    <property type="entry name" value="oligo_HPY"/>
    <property type="match status" value="1"/>
</dbReference>
<keyword evidence="7" id="KW-1278">Translocase</keyword>
<dbReference type="InterPro" id="IPR003593">
    <property type="entry name" value="AAA+_ATPase"/>
</dbReference>
<evidence type="ECO:0000256" key="3">
    <source>
        <dbReference type="ARBA" id="ARBA00022475"/>
    </source>
</evidence>
<protein>
    <recommendedName>
        <fullName evidence="10">ABC transporter domain-containing protein</fullName>
    </recommendedName>
</protein>
<dbReference type="InterPro" id="IPR017871">
    <property type="entry name" value="ABC_transporter-like_CS"/>
</dbReference>
<sequence>MIKDLLLEIKDLRINFYTYRGVVKALNGVNLKIYKGEFFGLVGETGCGKSVTASGVLNLVQNPGKIERGEIIFKGRDLLKMSKEEIREKIRGKEITMIMQYPVSALNPVMNNGDQIAECLIANKNMSEREAKKRVIELLREVNIPEPEKIVHQYPHQLSGGMAQRVMIAMMLSTEPSLLIADEPTTALDVSIQAQVLSLLKDLISKHRATVLLITHDLSVVAETCSRVGVMYAGDMVEVGTVDQIINNPQHPYTKGLIKAIPSDRSKELVEIRGSVPDLVSPPSGCRFHPRCDYAKPICKKEKPQVLQVEKDHVTACFLYEKSHNKKSKEEYTGEYKGGANGRTDSA</sequence>